<reference evidence="2" key="1">
    <citation type="journal article" date="2023" name="Int. J. Syst. Evol. Microbiol.">
        <title>Collibacillus ludicampi gen. nov., sp. nov., a new soil bacterium of the family Alicyclobacillaceae.</title>
        <authorList>
            <person name="Jojima T."/>
            <person name="Ioku Y."/>
            <person name="Fukuta Y."/>
            <person name="Shirasaka N."/>
            <person name="Matsumura Y."/>
            <person name="Mori M."/>
        </authorList>
    </citation>
    <scope>NUCLEOTIDE SEQUENCE</scope>
    <source>
        <strain evidence="2">TP075</strain>
    </source>
</reference>
<dbReference type="Gene3D" id="3.40.50.150">
    <property type="entry name" value="Vaccinia Virus protein VP39"/>
    <property type="match status" value="1"/>
</dbReference>
<dbReference type="InterPro" id="IPR029063">
    <property type="entry name" value="SAM-dependent_MTases_sf"/>
</dbReference>
<gene>
    <name evidence="2" type="ORF">DNHGIG_26490</name>
</gene>
<sequence>MSEELARNIERVTKIILDHNGLVVRNGPFAGMRYVEQSSGSAFMPKIIGCYEEELHDILNRHVFKTDYDRIINIGCGEGYYAIGLALRQPGTIVYAFDINPDARKLCKELSTANGVDKRIIIDGECTRERLGQLSQSGRSFIMCDIEGFELELLQPDLIPGLRSCDILVELHDFVNRDITPSILSRFMKTHDISLIHGKERNPFSYSVLNILDAKDKDLAVCEFRPEMMKWAFMKRKENISWWVDPVTKALWKEVSPGQYEKA</sequence>
<dbReference type="InterPro" id="IPR007848">
    <property type="entry name" value="Small_mtfrase_dom"/>
</dbReference>
<dbReference type="SUPFAM" id="SSF53335">
    <property type="entry name" value="S-adenosyl-L-methionine-dependent methyltransferases"/>
    <property type="match status" value="1"/>
</dbReference>
<evidence type="ECO:0000313" key="3">
    <source>
        <dbReference type="Proteomes" id="UP001057291"/>
    </source>
</evidence>
<dbReference type="EMBL" id="BOQE01000001">
    <property type="protein sequence ID" value="GIM47100.1"/>
    <property type="molecule type" value="Genomic_DNA"/>
</dbReference>
<evidence type="ECO:0000313" key="2">
    <source>
        <dbReference type="EMBL" id="GIM47100.1"/>
    </source>
</evidence>
<dbReference type="Pfam" id="PF05175">
    <property type="entry name" value="MTS"/>
    <property type="match status" value="1"/>
</dbReference>
<protein>
    <recommendedName>
        <fullName evidence="1">Methyltransferase small domain-containing protein</fullName>
    </recommendedName>
</protein>
<accession>A0AAV4LH46</accession>
<organism evidence="2 3">
    <name type="scientific">Collibacillus ludicampi</name>
    <dbReference type="NCBI Taxonomy" id="2771369"/>
    <lineage>
        <taxon>Bacteria</taxon>
        <taxon>Bacillati</taxon>
        <taxon>Bacillota</taxon>
        <taxon>Bacilli</taxon>
        <taxon>Bacillales</taxon>
        <taxon>Alicyclobacillaceae</taxon>
        <taxon>Collibacillus</taxon>
    </lineage>
</organism>
<name>A0AAV4LH46_9BACL</name>
<dbReference type="CDD" id="cd02440">
    <property type="entry name" value="AdoMet_MTases"/>
    <property type="match status" value="1"/>
</dbReference>
<feature type="domain" description="Methyltransferase small" evidence="1">
    <location>
        <begin position="61"/>
        <end position="121"/>
    </location>
</feature>
<keyword evidence="3" id="KW-1185">Reference proteome</keyword>
<dbReference type="RefSeq" id="WP_282200123.1">
    <property type="nucleotide sequence ID" value="NZ_BOQE01000001.1"/>
</dbReference>
<comment type="caution">
    <text evidence="2">The sequence shown here is derived from an EMBL/GenBank/DDBJ whole genome shotgun (WGS) entry which is preliminary data.</text>
</comment>
<dbReference type="Proteomes" id="UP001057291">
    <property type="component" value="Unassembled WGS sequence"/>
</dbReference>
<evidence type="ECO:0000259" key="1">
    <source>
        <dbReference type="Pfam" id="PF05175"/>
    </source>
</evidence>
<dbReference type="AlphaFoldDB" id="A0AAV4LH46"/>
<proteinExistence type="predicted"/>
<dbReference type="GO" id="GO:0008168">
    <property type="term" value="F:methyltransferase activity"/>
    <property type="evidence" value="ECO:0007669"/>
    <property type="project" value="InterPro"/>
</dbReference>